<comment type="caution">
    <text evidence="11">The sequence shown here is derived from an EMBL/GenBank/DDBJ whole genome shotgun (WGS) entry which is preliminary data.</text>
</comment>
<comment type="subunit">
    <text evidence="3 10">Monomer.</text>
</comment>
<evidence type="ECO:0000313" key="12">
    <source>
        <dbReference type="Proteomes" id="UP001595710"/>
    </source>
</evidence>
<evidence type="ECO:0000256" key="10">
    <source>
        <dbReference type="HAMAP-Rule" id="MF_00240"/>
    </source>
</evidence>
<keyword evidence="5 10" id="KW-0813">Transport</keyword>
<name>A0ABV7WNS8_9GAMM</name>
<evidence type="ECO:0000256" key="2">
    <source>
        <dbReference type="ARBA" id="ARBA00007615"/>
    </source>
</evidence>
<proteinExistence type="inferred from homology"/>
<dbReference type="PANTHER" id="PTHR35869">
    <property type="entry name" value="OUTER-MEMBRANE LIPOPROTEIN CARRIER PROTEIN"/>
    <property type="match status" value="1"/>
</dbReference>
<evidence type="ECO:0000313" key="11">
    <source>
        <dbReference type="EMBL" id="MFC3700499.1"/>
    </source>
</evidence>
<dbReference type="Gene3D" id="2.50.20.10">
    <property type="entry name" value="Lipoprotein localisation LolA/LolB/LppX"/>
    <property type="match status" value="1"/>
</dbReference>
<evidence type="ECO:0000256" key="5">
    <source>
        <dbReference type="ARBA" id="ARBA00022448"/>
    </source>
</evidence>
<dbReference type="Pfam" id="PF03548">
    <property type="entry name" value="LolA"/>
    <property type="match status" value="1"/>
</dbReference>
<evidence type="ECO:0000256" key="3">
    <source>
        <dbReference type="ARBA" id="ARBA00011245"/>
    </source>
</evidence>
<feature type="chain" id="PRO_5044933002" description="Outer-membrane lipoprotein carrier protein" evidence="10">
    <location>
        <begin position="20"/>
        <end position="206"/>
    </location>
</feature>
<keyword evidence="11" id="KW-0449">Lipoprotein</keyword>
<dbReference type="SUPFAM" id="SSF89392">
    <property type="entry name" value="Prokaryotic lipoproteins and lipoprotein localization factors"/>
    <property type="match status" value="1"/>
</dbReference>
<keyword evidence="12" id="KW-1185">Reference proteome</keyword>
<reference evidence="12" key="1">
    <citation type="journal article" date="2019" name="Int. J. Syst. Evol. Microbiol.">
        <title>The Global Catalogue of Microorganisms (GCM) 10K type strain sequencing project: providing services to taxonomists for standard genome sequencing and annotation.</title>
        <authorList>
            <consortium name="The Broad Institute Genomics Platform"/>
            <consortium name="The Broad Institute Genome Sequencing Center for Infectious Disease"/>
            <person name="Wu L."/>
            <person name="Ma J."/>
        </authorList>
    </citation>
    <scope>NUCLEOTIDE SEQUENCE [LARGE SCALE GENOMIC DNA]</scope>
    <source>
        <strain evidence="12">CECT 8288</strain>
    </source>
</reference>
<comment type="subcellular location">
    <subcellularLocation>
        <location evidence="1 10">Periplasm</location>
    </subcellularLocation>
</comment>
<sequence length="206" mass="23480" precursor="true">MRLLSVIFTCLITMQYSFADSLAKNNLISRLQQTDTLRANFIQRTLQANKQVIEESTGLLTVSRPMKFFWEVLEPAPQQIISNGETLWVYDPDLEQATYQAVNEQLMQSPAMILAQPNTTLTEQYEVLEAGDDTFTAYKLYPLDESALISELTILYKEGVIAEIRILDELDQQTLIIFSDVDVNVAVSDVFFEFKAPEGTDLFEQM</sequence>
<evidence type="ECO:0000256" key="8">
    <source>
        <dbReference type="ARBA" id="ARBA00022927"/>
    </source>
</evidence>
<keyword evidence="8 10" id="KW-0653">Protein transport</keyword>
<keyword evidence="7 10" id="KW-0574">Periplasm</keyword>
<comment type="similarity">
    <text evidence="2 10">Belongs to the LolA family.</text>
</comment>
<gene>
    <name evidence="10 11" type="primary">lolA</name>
    <name evidence="11" type="ORF">ACFOND_02520</name>
</gene>
<dbReference type="Proteomes" id="UP001595710">
    <property type="component" value="Unassembled WGS sequence"/>
</dbReference>
<dbReference type="NCBIfam" id="TIGR00547">
    <property type="entry name" value="lolA"/>
    <property type="match status" value="1"/>
</dbReference>
<comment type="function">
    <text evidence="10">Participates in the translocation of lipoproteins from the inner membrane to the outer membrane. Only forms a complex with a lipoprotein if the residue after the N-terminal Cys is not an aspartate (The Asp acts as a targeting signal to indicate that the lipoprotein should stay in the inner membrane).</text>
</comment>
<keyword evidence="6 10" id="KW-0732">Signal</keyword>
<dbReference type="EMBL" id="JBHRYN010000005">
    <property type="protein sequence ID" value="MFC3700499.1"/>
    <property type="molecule type" value="Genomic_DNA"/>
</dbReference>
<protein>
    <recommendedName>
        <fullName evidence="4 10">Outer-membrane lipoprotein carrier protein</fullName>
    </recommendedName>
</protein>
<dbReference type="PANTHER" id="PTHR35869:SF1">
    <property type="entry name" value="OUTER-MEMBRANE LIPOPROTEIN CARRIER PROTEIN"/>
    <property type="match status" value="1"/>
</dbReference>
<accession>A0ABV7WNS8</accession>
<feature type="signal peptide" evidence="10">
    <location>
        <begin position="1"/>
        <end position="19"/>
    </location>
</feature>
<organism evidence="11 12">
    <name type="scientific">Reinekea marina</name>
    <dbReference type="NCBI Taxonomy" id="1310421"/>
    <lineage>
        <taxon>Bacteria</taxon>
        <taxon>Pseudomonadati</taxon>
        <taxon>Pseudomonadota</taxon>
        <taxon>Gammaproteobacteria</taxon>
        <taxon>Oceanospirillales</taxon>
        <taxon>Saccharospirillaceae</taxon>
        <taxon>Reinekea</taxon>
    </lineage>
</organism>
<dbReference type="InterPro" id="IPR029046">
    <property type="entry name" value="LolA/LolB/LppX"/>
</dbReference>
<dbReference type="InterPro" id="IPR018323">
    <property type="entry name" value="OM_lipoprot_carrier_LolA_Pbac"/>
</dbReference>
<dbReference type="RefSeq" id="WP_290281810.1">
    <property type="nucleotide sequence ID" value="NZ_JAUFQI010000001.1"/>
</dbReference>
<keyword evidence="9 10" id="KW-0143">Chaperone</keyword>
<dbReference type="CDD" id="cd16325">
    <property type="entry name" value="LolA"/>
    <property type="match status" value="1"/>
</dbReference>
<evidence type="ECO:0000256" key="1">
    <source>
        <dbReference type="ARBA" id="ARBA00004418"/>
    </source>
</evidence>
<evidence type="ECO:0000256" key="6">
    <source>
        <dbReference type="ARBA" id="ARBA00022729"/>
    </source>
</evidence>
<evidence type="ECO:0000256" key="9">
    <source>
        <dbReference type="ARBA" id="ARBA00023186"/>
    </source>
</evidence>
<evidence type="ECO:0000256" key="4">
    <source>
        <dbReference type="ARBA" id="ARBA00014035"/>
    </source>
</evidence>
<dbReference type="HAMAP" id="MF_00240">
    <property type="entry name" value="LolA"/>
    <property type="match status" value="1"/>
</dbReference>
<evidence type="ECO:0000256" key="7">
    <source>
        <dbReference type="ARBA" id="ARBA00022764"/>
    </source>
</evidence>
<dbReference type="InterPro" id="IPR004564">
    <property type="entry name" value="OM_lipoprot_carrier_LolA-like"/>
</dbReference>